<comment type="caution">
    <text evidence="1">The sequence shown here is derived from an EMBL/GenBank/DDBJ whole genome shotgun (WGS) entry which is preliminary data.</text>
</comment>
<gene>
    <name evidence="1" type="ORF">NQ314_012319</name>
</gene>
<organism evidence="1 2">
    <name type="scientific">Rhamnusium bicolor</name>
    <dbReference type="NCBI Taxonomy" id="1586634"/>
    <lineage>
        <taxon>Eukaryota</taxon>
        <taxon>Metazoa</taxon>
        <taxon>Ecdysozoa</taxon>
        <taxon>Arthropoda</taxon>
        <taxon>Hexapoda</taxon>
        <taxon>Insecta</taxon>
        <taxon>Pterygota</taxon>
        <taxon>Neoptera</taxon>
        <taxon>Endopterygota</taxon>
        <taxon>Coleoptera</taxon>
        <taxon>Polyphaga</taxon>
        <taxon>Cucujiformia</taxon>
        <taxon>Chrysomeloidea</taxon>
        <taxon>Cerambycidae</taxon>
        <taxon>Lepturinae</taxon>
        <taxon>Rhagiini</taxon>
        <taxon>Rhamnusium</taxon>
    </lineage>
</organism>
<dbReference type="AlphaFoldDB" id="A0AAV8XD91"/>
<name>A0AAV8XD91_9CUCU</name>
<keyword evidence="2" id="KW-1185">Reference proteome</keyword>
<accession>A0AAV8XD91</accession>
<dbReference type="GO" id="GO:0006816">
    <property type="term" value="P:calcium ion transport"/>
    <property type="evidence" value="ECO:0007669"/>
    <property type="project" value="InterPro"/>
</dbReference>
<dbReference type="PANTHER" id="PTHR45816:SF4">
    <property type="entry name" value="RYR_IP3R HOMOLOGY ASSOCIATED DOMAIN-CONTAINING PROTEIN"/>
    <property type="match status" value="1"/>
</dbReference>
<dbReference type="Proteomes" id="UP001162156">
    <property type="component" value="Unassembled WGS sequence"/>
</dbReference>
<dbReference type="EMBL" id="JANEYF010003410">
    <property type="protein sequence ID" value="KAJ8936457.1"/>
    <property type="molecule type" value="Genomic_DNA"/>
</dbReference>
<dbReference type="PANTHER" id="PTHR45816">
    <property type="entry name" value="MIR DOMAIN-CONTAINING PROTEIN"/>
    <property type="match status" value="1"/>
</dbReference>
<reference evidence="1" key="1">
    <citation type="journal article" date="2023" name="Insect Mol. Biol.">
        <title>Genome sequencing provides insights into the evolution of gene families encoding plant cell wall-degrading enzymes in longhorned beetles.</title>
        <authorList>
            <person name="Shin N.R."/>
            <person name="Okamura Y."/>
            <person name="Kirsch R."/>
            <person name="Pauchet Y."/>
        </authorList>
    </citation>
    <scope>NUCLEOTIDE SEQUENCE</scope>
    <source>
        <strain evidence="1">RBIC_L_NR</strain>
    </source>
</reference>
<dbReference type="InterPro" id="IPR015925">
    <property type="entry name" value="Ryanodine_IP3_receptor"/>
</dbReference>
<protein>
    <submittedName>
        <fullName evidence="1">Uncharacterized protein</fullName>
    </submittedName>
</protein>
<sequence>MNLMRLDRSIIEGLQDIVSLLEDQLKPLVQSELSLLVDVLYRPQLLFPAGTESRKNAKAEALLEGTAT</sequence>
<evidence type="ECO:0000313" key="1">
    <source>
        <dbReference type="EMBL" id="KAJ8936457.1"/>
    </source>
</evidence>
<evidence type="ECO:0000313" key="2">
    <source>
        <dbReference type="Proteomes" id="UP001162156"/>
    </source>
</evidence>
<proteinExistence type="predicted"/>